<evidence type="ECO:0000313" key="1">
    <source>
        <dbReference type="Proteomes" id="UP000095287"/>
    </source>
</evidence>
<accession>A0A1I7Z8X8</accession>
<evidence type="ECO:0000313" key="2">
    <source>
        <dbReference type="WBParaSite" id="L893_g23778.t1"/>
    </source>
</evidence>
<keyword evidence="1" id="KW-1185">Reference proteome</keyword>
<proteinExistence type="predicted"/>
<protein>
    <submittedName>
        <fullName evidence="2">Ovule protein</fullName>
    </submittedName>
</protein>
<organism evidence="1 2">
    <name type="scientific">Steinernema glaseri</name>
    <dbReference type="NCBI Taxonomy" id="37863"/>
    <lineage>
        <taxon>Eukaryota</taxon>
        <taxon>Metazoa</taxon>
        <taxon>Ecdysozoa</taxon>
        <taxon>Nematoda</taxon>
        <taxon>Chromadorea</taxon>
        <taxon>Rhabditida</taxon>
        <taxon>Tylenchina</taxon>
        <taxon>Panagrolaimomorpha</taxon>
        <taxon>Strongyloidoidea</taxon>
        <taxon>Steinernematidae</taxon>
        <taxon>Steinernema</taxon>
    </lineage>
</organism>
<reference evidence="2" key="1">
    <citation type="submission" date="2016-11" db="UniProtKB">
        <authorList>
            <consortium name="WormBaseParasite"/>
        </authorList>
    </citation>
    <scope>IDENTIFICATION</scope>
</reference>
<dbReference type="WBParaSite" id="L893_g23778.t1">
    <property type="protein sequence ID" value="L893_g23778.t1"/>
    <property type="gene ID" value="L893_g23778"/>
</dbReference>
<sequence length="103" mass="11251">MVIGITVKHVCNTSVTIPNPLIPYTCSLHIQSPLCSVFEDSMVVSVTGIHRGAMSQMPFTSLCIPIPLYSAYSGTQSRTDPFVHFDHSPLNLPTISRPHPTTN</sequence>
<dbReference type="AlphaFoldDB" id="A0A1I7Z8X8"/>
<name>A0A1I7Z8X8_9BILA</name>
<dbReference type="Proteomes" id="UP000095287">
    <property type="component" value="Unplaced"/>
</dbReference>